<accession>A0A974PVG9</accession>
<name>A0A974PVG9_9HYPH</name>
<organism evidence="1 2">
    <name type="scientific">Xanthobacter dioxanivorans</name>
    <dbReference type="NCBI Taxonomy" id="2528964"/>
    <lineage>
        <taxon>Bacteria</taxon>
        <taxon>Pseudomonadati</taxon>
        <taxon>Pseudomonadota</taxon>
        <taxon>Alphaproteobacteria</taxon>
        <taxon>Hyphomicrobiales</taxon>
        <taxon>Xanthobacteraceae</taxon>
        <taxon>Xanthobacter</taxon>
    </lineage>
</organism>
<dbReference type="KEGG" id="xdi:EZH22_30990"/>
<gene>
    <name evidence="1" type="ORF">EZH22_30990</name>
</gene>
<dbReference type="Proteomes" id="UP000596427">
    <property type="component" value="Plasmid unnamed3"/>
</dbReference>
<dbReference type="RefSeq" id="WP_203197136.1">
    <property type="nucleotide sequence ID" value="NZ_CP063365.1"/>
</dbReference>
<protein>
    <submittedName>
        <fullName evidence="1">Uncharacterized protein</fullName>
    </submittedName>
</protein>
<reference evidence="1 2" key="1">
    <citation type="submission" date="2020-10" db="EMBL/GenBank/DDBJ databases">
        <title>Degradation of 1,4-Dioxane by Xanthobacter sp. YN2, via a Novel Group-2 Soluble Di-Iron Monooxygenase.</title>
        <authorList>
            <person name="Ma F."/>
            <person name="Wang Y."/>
            <person name="Yang J."/>
            <person name="Guo H."/>
            <person name="Su D."/>
            <person name="Yu L."/>
        </authorList>
    </citation>
    <scope>NUCLEOTIDE SEQUENCE [LARGE SCALE GENOMIC DNA]</scope>
    <source>
        <strain evidence="1 2">YN2</strain>
        <plasmid evidence="1 2">unnamed3</plasmid>
    </source>
</reference>
<evidence type="ECO:0000313" key="1">
    <source>
        <dbReference type="EMBL" id="QRG10266.1"/>
    </source>
</evidence>
<keyword evidence="2" id="KW-1185">Reference proteome</keyword>
<geneLocation type="plasmid" evidence="1 2">
    <name>unnamed3</name>
</geneLocation>
<evidence type="ECO:0000313" key="2">
    <source>
        <dbReference type="Proteomes" id="UP000596427"/>
    </source>
</evidence>
<proteinExistence type="predicted"/>
<dbReference type="AlphaFoldDB" id="A0A974PVG9"/>
<dbReference type="EMBL" id="CP063365">
    <property type="protein sequence ID" value="QRG10266.1"/>
    <property type="molecule type" value="Genomic_DNA"/>
</dbReference>
<sequence length="109" mass="11843">MGLEVSDKPVFDNREAAGEGWSIFDNGGGEAGPWTLSRIDAMDDPDLPDVLFDSDEAAWAFVRERADGGSAYHLGALRFLEEHNPIEYAAIMDDQVALQAARSAFEPGI</sequence>
<keyword evidence="1" id="KW-0614">Plasmid</keyword>